<keyword evidence="1" id="KW-0862">Zinc</keyword>
<feature type="domain" description="CCHC-type" evidence="3">
    <location>
        <begin position="419"/>
        <end position="434"/>
    </location>
</feature>
<dbReference type="GO" id="GO:0008270">
    <property type="term" value="F:zinc ion binding"/>
    <property type="evidence" value="ECO:0007669"/>
    <property type="project" value="UniProtKB-KW"/>
</dbReference>
<feature type="compositionally biased region" description="Low complexity" evidence="2">
    <location>
        <begin position="445"/>
        <end position="454"/>
    </location>
</feature>
<keyword evidence="1" id="KW-0479">Metal-binding</keyword>
<gene>
    <name evidence="4" type="ORF">ACEWY4_018361</name>
</gene>
<dbReference type="EMBL" id="JBHFQA010000015">
    <property type="protein sequence ID" value="KAL2087302.1"/>
    <property type="molecule type" value="Genomic_DNA"/>
</dbReference>
<evidence type="ECO:0000256" key="1">
    <source>
        <dbReference type="PROSITE-ProRule" id="PRU00047"/>
    </source>
</evidence>
<evidence type="ECO:0000259" key="3">
    <source>
        <dbReference type="PROSITE" id="PS50158"/>
    </source>
</evidence>
<dbReference type="PROSITE" id="PS50158">
    <property type="entry name" value="ZF_CCHC"/>
    <property type="match status" value="1"/>
</dbReference>
<keyword evidence="1" id="KW-0863">Zinc-finger</keyword>
<keyword evidence="5" id="KW-1185">Reference proteome</keyword>
<feature type="region of interest" description="Disordered" evidence="2">
    <location>
        <begin position="439"/>
        <end position="460"/>
    </location>
</feature>
<dbReference type="Proteomes" id="UP001591681">
    <property type="component" value="Unassembled WGS sequence"/>
</dbReference>
<protein>
    <recommendedName>
        <fullName evidence="3">CCHC-type domain-containing protein</fullName>
    </recommendedName>
</protein>
<name>A0ABD1JJF3_9TELE</name>
<organism evidence="4 5">
    <name type="scientific">Coilia grayii</name>
    <name type="common">Gray's grenadier anchovy</name>
    <dbReference type="NCBI Taxonomy" id="363190"/>
    <lineage>
        <taxon>Eukaryota</taxon>
        <taxon>Metazoa</taxon>
        <taxon>Chordata</taxon>
        <taxon>Craniata</taxon>
        <taxon>Vertebrata</taxon>
        <taxon>Euteleostomi</taxon>
        <taxon>Actinopterygii</taxon>
        <taxon>Neopterygii</taxon>
        <taxon>Teleostei</taxon>
        <taxon>Clupei</taxon>
        <taxon>Clupeiformes</taxon>
        <taxon>Clupeoidei</taxon>
        <taxon>Engraulidae</taxon>
        <taxon>Coilinae</taxon>
        <taxon>Coilia</taxon>
    </lineage>
</organism>
<dbReference type="InterPro" id="IPR001878">
    <property type="entry name" value="Znf_CCHC"/>
</dbReference>
<feature type="compositionally biased region" description="Polar residues" evidence="2">
    <location>
        <begin position="50"/>
        <end position="63"/>
    </location>
</feature>
<proteinExistence type="predicted"/>
<evidence type="ECO:0000313" key="4">
    <source>
        <dbReference type="EMBL" id="KAL2087302.1"/>
    </source>
</evidence>
<feature type="region of interest" description="Disordered" evidence="2">
    <location>
        <begin position="126"/>
        <end position="146"/>
    </location>
</feature>
<accession>A0ABD1JJF3</accession>
<sequence length="460" mass="51002">MAEGNDMGVPLNWDEGGNLMGVGRGKLLGDMESTPVRGVHGIGNPVSSSTYLVTDSPTPTQRMPSLRSFPGVGRSVNTVGRPVSSFTHMHNDEPLSPGVNTSELGHLITQLAHQIGENIASQLNKSVGSQHNRPTPTPSLNMGQGHPDLSTTGVKLVMKSDVREPPYFRGDGTDKHTVHEWEEIVDVYLKKRGVPLQEYSQEIMSRLMGKARDIVKVTLRSIPSLRPTENPKLVFDILKQHFSEVTYSSMPLADFYNTLPLNGESPMDYWIRLNKAVDAIALASVLKCKTAEKWTANEIQEHLIEHQREARTKSQVRPVRPKHIGAHAQTSLTETITVQNTGEPSSPHITSAPPSTSQTESVYIQSLISLLDRVLEQKAQTAAVQSSYKGLVNTFQRKCRVCQSIEHSTTAHCRQENLCMGCYKPGHWKKDCQQRRLTFNGTPRQPQTQSQDQQNGAHLN</sequence>
<feature type="compositionally biased region" description="Polar residues" evidence="2">
    <location>
        <begin position="126"/>
        <end position="142"/>
    </location>
</feature>
<dbReference type="AlphaFoldDB" id="A0ABD1JJF3"/>
<evidence type="ECO:0000256" key="2">
    <source>
        <dbReference type="SAM" id="MobiDB-lite"/>
    </source>
</evidence>
<feature type="region of interest" description="Disordered" evidence="2">
    <location>
        <begin position="50"/>
        <end position="76"/>
    </location>
</feature>
<comment type="caution">
    <text evidence="4">The sequence shown here is derived from an EMBL/GenBank/DDBJ whole genome shotgun (WGS) entry which is preliminary data.</text>
</comment>
<reference evidence="4 5" key="1">
    <citation type="submission" date="2024-09" db="EMBL/GenBank/DDBJ databases">
        <title>A chromosome-level genome assembly of Gray's grenadier anchovy, Coilia grayii.</title>
        <authorList>
            <person name="Fu Z."/>
        </authorList>
    </citation>
    <scope>NUCLEOTIDE SEQUENCE [LARGE SCALE GENOMIC DNA]</scope>
    <source>
        <strain evidence="4">G4</strain>
        <tissue evidence="4">Muscle</tissue>
    </source>
</reference>
<evidence type="ECO:0000313" key="5">
    <source>
        <dbReference type="Proteomes" id="UP001591681"/>
    </source>
</evidence>